<evidence type="ECO:0000256" key="5">
    <source>
        <dbReference type="ARBA" id="ARBA00022679"/>
    </source>
</evidence>
<evidence type="ECO:0000256" key="7">
    <source>
        <dbReference type="PROSITE-ProRule" id="PRU00285"/>
    </source>
</evidence>
<dbReference type="FunFam" id="3.40.50.2000:FF:000040">
    <property type="entry name" value="UDP-glycosyltransferase 76C1"/>
    <property type="match status" value="1"/>
</dbReference>
<dbReference type="PANTHER" id="PTHR11926">
    <property type="entry name" value="GLUCOSYL/GLUCURONOSYL TRANSFERASES"/>
    <property type="match status" value="1"/>
</dbReference>
<evidence type="ECO:0000256" key="8">
    <source>
        <dbReference type="RuleBase" id="RU003616"/>
    </source>
</evidence>
<dbReference type="GO" id="GO:0080043">
    <property type="term" value="F:quercetin 3-O-glucosyltransferase activity"/>
    <property type="evidence" value="ECO:0007669"/>
    <property type="project" value="TreeGrafter"/>
</dbReference>
<dbReference type="InterPro" id="IPR002068">
    <property type="entry name" value="A-crystallin/Hsp20_dom"/>
</dbReference>
<evidence type="ECO:0000256" key="4">
    <source>
        <dbReference type="ARBA" id="ARBA00022676"/>
    </source>
</evidence>
<dbReference type="Gene3D" id="2.60.40.790">
    <property type="match status" value="1"/>
</dbReference>
<sequence length="559" mass="62452">MEKQGHRCRQVVLVPIPLQGHITPMLQLGTILHSKGFSITVAHAQFNSPHASNHPEFTFLSLSDGSSSTPKASDDFIDFMSNINLNCRAPLQEALTQMIAKQEDLPCVIHDGIMHCAEAVARHLKLPSIILYTLNPTNLLTYYAYPRLLEQGHIPFPDSKLLELVPGLDPLRFKDLPASNFGNLSALLPFTAILRDIGSSSAIILNTNECLEQSSIVQFQEQYPVPIFSIGPMHLAAPASSCSLLKEDTSCIEWLDKQTQHSVIYVSFGSIALTGEKELAEMAWGLANSKQPFLWVLRPGSADGLDPTDLLPDSFKETVEKRGCIVNWAPQRQVLAHSAVGGFWTHCGWNSILESISEGVPMICRSAFGDQKVNARYVCHVWNVGFEFENDLERGEIERVITRLMVEKEGEEMRKRALDLKVKVELCSRKGGSSHNLLNELFPQETSAFVNTRVDWKETPEAHVFKADLPGVKKEEVKVEVEDDRVLQISGQRKIEKEDRNDTWHRVERSSGAFSRRFRLPENVEVDQIKASIDCGVLTLIIPKAEAKKSNVRAIQISG</sequence>
<dbReference type="FunFam" id="2.60.40.790:FF:000009">
    <property type="entry name" value="17.6 kDa class I heat shock protein-like"/>
    <property type="match status" value="1"/>
</dbReference>
<comment type="similarity">
    <text evidence="2">Belongs to the UDP-glycosyltransferase family.</text>
</comment>
<comment type="caution">
    <text evidence="10">The sequence shown here is derived from an EMBL/GenBank/DDBJ whole genome shotgun (WGS) entry which is preliminary data.</text>
</comment>
<accession>A0AAP0QDN8</accession>
<reference evidence="10 11" key="1">
    <citation type="submission" date="2024-05" db="EMBL/GenBank/DDBJ databases">
        <title>Haplotype-resolved chromosome-level genome assembly of Huyou (Citrus changshanensis).</title>
        <authorList>
            <person name="Miao C."/>
            <person name="Chen W."/>
            <person name="Wu Y."/>
            <person name="Wang L."/>
            <person name="Zhao S."/>
            <person name="Grierson D."/>
            <person name="Xu C."/>
            <person name="Chen K."/>
        </authorList>
    </citation>
    <scope>NUCLEOTIDE SEQUENCE [LARGE SCALE GENOMIC DNA]</scope>
    <source>
        <strain evidence="10">01-14</strain>
        <tissue evidence="10">Leaf</tissue>
    </source>
</reference>
<dbReference type="GO" id="GO:0005737">
    <property type="term" value="C:cytoplasm"/>
    <property type="evidence" value="ECO:0007669"/>
    <property type="project" value="UniProtKB-SubCell"/>
</dbReference>
<evidence type="ECO:0000313" key="11">
    <source>
        <dbReference type="Proteomes" id="UP001428341"/>
    </source>
</evidence>
<protein>
    <recommendedName>
        <fullName evidence="9">SHSP domain-containing protein</fullName>
    </recommendedName>
</protein>
<keyword evidence="3" id="KW-0963">Cytoplasm</keyword>
<dbReference type="InterPro" id="IPR008978">
    <property type="entry name" value="HSP20-like_chaperone"/>
</dbReference>
<dbReference type="CDD" id="cd03784">
    <property type="entry name" value="GT1_Gtf-like"/>
    <property type="match status" value="1"/>
</dbReference>
<dbReference type="CDD" id="cd06472">
    <property type="entry name" value="ACD_ScHsp26_like"/>
    <property type="match status" value="1"/>
</dbReference>
<keyword evidence="11" id="KW-1185">Reference proteome</keyword>
<evidence type="ECO:0000256" key="2">
    <source>
        <dbReference type="ARBA" id="ARBA00009995"/>
    </source>
</evidence>
<dbReference type="GO" id="GO:0080044">
    <property type="term" value="F:quercetin 7-O-glucosyltransferase activity"/>
    <property type="evidence" value="ECO:0007669"/>
    <property type="project" value="TreeGrafter"/>
</dbReference>
<feature type="domain" description="SHSP" evidence="9">
    <location>
        <begin position="445"/>
        <end position="559"/>
    </location>
</feature>
<dbReference type="EMBL" id="JBCGBO010000025">
    <property type="protein sequence ID" value="KAK9176166.1"/>
    <property type="molecule type" value="Genomic_DNA"/>
</dbReference>
<dbReference type="Pfam" id="PF00011">
    <property type="entry name" value="HSP20"/>
    <property type="match status" value="1"/>
</dbReference>
<dbReference type="Proteomes" id="UP001428341">
    <property type="component" value="Unassembled WGS sequence"/>
</dbReference>
<gene>
    <name evidence="10" type="ORF">WN944_028179</name>
</gene>
<dbReference type="PANTHER" id="PTHR11926:SF1489">
    <property type="entry name" value="HEXOSYLTRANSFERASE-RELATED"/>
    <property type="match status" value="1"/>
</dbReference>
<proteinExistence type="inferred from homology"/>
<name>A0AAP0QDN8_9ROSI</name>
<dbReference type="SUPFAM" id="SSF53756">
    <property type="entry name" value="UDP-Glycosyltransferase/glycogen phosphorylase"/>
    <property type="match status" value="1"/>
</dbReference>
<dbReference type="SUPFAM" id="SSF49764">
    <property type="entry name" value="HSP20-like chaperones"/>
    <property type="match status" value="1"/>
</dbReference>
<comment type="subcellular location">
    <subcellularLocation>
        <location evidence="1">Cytoplasm</location>
    </subcellularLocation>
</comment>
<keyword evidence="5" id="KW-0808">Transferase</keyword>
<evidence type="ECO:0000259" key="9">
    <source>
        <dbReference type="PROSITE" id="PS01031"/>
    </source>
</evidence>
<dbReference type="Pfam" id="PF00201">
    <property type="entry name" value="UDPGT"/>
    <property type="match status" value="1"/>
</dbReference>
<dbReference type="PROSITE" id="PS01031">
    <property type="entry name" value="SHSP"/>
    <property type="match status" value="1"/>
</dbReference>
<dbReference type="InterPro" id="IPR002213">
    <property type="entry name" value="UDP_glucos_trans"/>
</dbReference>
<evidence type="ECO:0000313" key="10">
    <source>
        <dbReference type="EMBL" id="KAK9176166.1"/>
    </source>
</evidence>
<evidence type="ECO:0000256" key="6">
    <source>
        <dbReference type="ARBA" id="ARBA00023016"/>
    </source>
</evidence>
<comment type="similarity">
    <text evidence="7 8">Belongs to the small heat shock protein (HSP20) family.</text>
</comment>
<dbReference type="Gene3D" id="3.40.50.2000">
    <property type="entry name" value="Glycogen Phosphorylase B"/>
    <property type="match status" value="2"/>
</dbReference>
<organism evidence="10 11">
    <name type="scientific">Citrus x changshan-huyou</name>
    <dbReference type="NCBI Taxonomy" id="2935761"/>
    <lineage>
        <taxon>Eukaryota</taxon>
        <taxon>Viridiplantae</taxon>
        <taxon>Streptophyta</taxon>
        <taxon>Embryophyta</taxon>
        <taxon>Tracheophyta</taxon>
        <taxon>Spermatophyta</taxon>
        <taxon>Magnoliopsida</taxon>
        <taxon>eudicotyledons</taxon>
        <taxon>Gunneridae</taxon>
        <taxon>Pentapetalae</taxon>
        <taxon>rosids</taxon>
        <taxon>malvids</taxon>
        <taxon>Sapindales</taxon>
        <taxon>Rutaceae</taxon>
        <taxon>Aurantioideae</taxon>
        <taxon>Citrus</taxon>
    </lineage>
</organism>
<dbReference type="AlphaFoldDB" id="A0AAP0QDN8"/>
<keyword evidence="6" id="KW-0346">Stress response</keyword>
<evidence type="ECO:0000256" key="3">
    <source>
        <dbReference type="ARBA" id="ARBA00022490"/>
    </source>
</evidence>
<evidence type="ECO:0000256" key="1">
    <source>
        <dbReference type="ARBA" id="ARBA00004496"/>
    </source>
</evidence>
<keyword evidence="4" id="KW-0328">Glycosyltransferase</keyword>
<dbReference type="FunFam" id="3.40.50.2000:FF:000120">
    <property type="entry name" value="UDP-glycosyltransferase 76C1"/>
    <property type="match status" value="1"/>
</dbReference>